<evidence type="ECO:0000313" key="3">
    <source>
        <dbReference type="Proteomes" id="UP001321018"/>
    </source>
</evidence>
<dbReference type="RefSeq" id="WP_338002525.1">
    <property type="nucleotide sequence ID" value="NZ_JAOPKA010000002.1"/>
</dbReference>
<feature type="transmembrane region" description="Helical" evidence="1">
    <location>
        <begin position="45"/>
        <end position="62"/>
    </location>
</feature>
<organism evidence="2 3">
    <name type="scientific">Natronoglomus mannanivorans</name>
    <dbReference type="NCBI Taxonomy" id="2979990"/>
    <lineage>
        <taxon>Archaea</taxon>
        <taxon>Methanobacteriati</taxon>
        <taxon>Methanobacteriota</taxon>
        <taxon>Stenosarchaea group</taxon>
        <taxon>Halobacteria</taxon>
        <taxon>Halobacteriales</taxon>
        <taxon>Natrialbaceae</taxon>
        <taxon>Natronoglomus</taxon>
    </lineage>
</organism>
<sequence>MNTTTDIRRDGDFRPNWRTLALTGGVIALVGLFAIAFPFVSGLSLAYALGALLVVSGIVHGVHAFSAGSWAGSFWQLALAMVGVVAGVFVLANPALGLVSLTLLIVAYLLVDGAAELWMSLRMAGRSGRGWIAASGAISVLLAVFLWAGFPADATWVVGLFVGVSLLATGLSMVFVAMAGRAIDEDVTPSATEPRGA</sequence>
<keyword evidence="1" id="KW-0812">Transmembrane</keyword>
<accession>A0AAP2YXL6</accession>
<dbReference type="PANTHER" id="PTHR34989">
    <property type="entry name" value="PROTEIN HDED"/>
    <property type="match status" value="1"/>
</dbReference>
<feature type="transmembrane region" description="Helical" evidence="1">
    <location>
        <begin position="98"/>
        <end position="119"/>
    </location>
</feature>
<evidence type="ECO:0000256" key="1">
    <source>
        <dbReference type="SAM" id="Phobius"/>
    </source>
</evidence>
<protein>
    <submittedName>
        <fullName evidence="2">HdeD family acid-resistance protein</fullName>
    </submittedName>
</protein>
<evidence type="ECO:0000313" key="2">
    <source>
        <dbReference type="EMBL" id="MCU4740683.1"/>
    </source>
</evidence>
<feature type="transmembrane region" description="Helical" evidence="1">
    <location>
        <begin position="131"/>
        <end position="150"/>
    </location>
</feature>
<feature type="transmembrane region" description="Helical" evidence="1">
    <location>
        <begin position="20"/>
        <end position="39"/>
    </location>
</feature>
<feature type="transmembrane region" description="Helical" evidence="1">
    <location>
        <begin position="74"/>
        <end position="92"/>
    </location>
</feature>
<dbReference type="EMBL" id="JAOPKA010000002">
    <property type="protein sequence ID" value="MCU4740683.1"/>
    <property type="molecule type" value="Genomic_DNA"/>
</dbReference>
<dbReference type="InterPro" id="IPR005325">
    <property type="entry name" value="DUF308_memb"/>
</dbReference>
<proteinExistence type="predicted"/>
<reference evidence="2" key="1">
    <citation type="submission" date="2022-09" db="EMBL/GenBank/DDBJ databases">
        <title>Enrichment on poylsaccharides allowed isolation of novel metabolic and taxonomic groups of Haloarchaea.</title>
        <authorList>
            <person name="Sorokin D.Y."/>
            <person name="Elcheninov A.G."/>
            <person name="Khizhniak T.V."/>
            <person name="Kolganova T.V."/>
            <person name="Kublanov I.V."/>
        </authorList>
    </citation>
    <scope>NUCLEOTIDE SEQUENCE</scope>
    <source>
        <strain evidence="2">AArc-xg1-1</strain>
    </source>
</reference>
<dbReference type="InterPro" id="IPR052712">
    <property type="entry name" value="Acid_resist_chaperone_HdeD"/>
</dbReference>
<dbReference type="Pfam" id="PF03729">
    <property type="entry name" value="DUF308"/>
    <property type="match status" value="1"/>
</dbReference>
<dbReference type="AlphaFoldDB" id="A0AAP2YXL6"/>
<feature type="transmembrane region" description="Helical" evidence="1">
    <location>
        <begin position="156"/>
        <end position="179"/>
    </location>
</feature>
<comment type="caution">
    <text evidence="2">The sequence shown here is derived from an EMBL/GenBank/DDBJ whole genome shotgun (WGS) entry which is preliminary data.</text>
</comment>
<dbReference type="Proteomes" id="UP001321018">
    <property type="component" value="Unassembled WGS sequence"/>
</dbReference>
<keyword evidence="1" id="KW-0472">Membrane</keyword>
<name>A0AAP2YXL6_9EURY</name>
<keyword evidence="1" id="KW-1133">Transmembrane helix</keyword>
<gene>
    <name evidence="2" type="ORF">OB960_04625</name>
</gene>
<dbReference type="PANTHER" id="PTHR34989:SF1">
    <property type="entry name" value="PROTEIN HDED"/>
    <property type="match status" value="1"/>
</dbReference>
<dbReference type="GO" id="GO:0005886">
    <property type="term" value="C:plasma membrane"/>
    <property type="evidence" value="ECO:0007669"/>
    <property type="project" value="TreeGrafter"/>
</dbReference>